<keyword evidence="1" id="KW-0812">Transmembrane</keyword>
<evidence type="ECO:0000313" key="2">
    <source>
        <dbReference type="EMBL" id="KPL84916.1"/>
    </source>
</evidence>
<reference evidence="2 3" key="1">
    <citation type="submission" date="2015-07" db="EMBL/GenBank/DDBJ databases">
        <title>Whole genome sequence of Herpetosiphon geysericola DSM 7119.</title>
        <authorList>
            <person name="Hemp J."/>
            <person name="Ward L.M."/>
            <person name="Pace L.A."/>
            <person name="Fischer W.W."/>
        </authorList>
    </citation>
    <scope>NUCLEOTIDE SEQUENCE [LARGE SCALE GENOMIC DNA]</scope>
    <source>
        <strain evidence="2 3">DSM 7119</strain>
    </source>
</reference>
<keyword evidence="3" id="KW-1185">Reference proteome</keyword>
<evidence type="ECO:0000313" key="3">
    <source>
        <dbReference type="Proteomes" id="UP000050277"/>
    </source>
</evidence>
<dbReference type="OrthoDB" id="9786869at2"/>
<name>A0A0P6Y7Q8_9CHLR</name>
<organism evidence="2 3">
    <name type="scientific">Herpetosiphon geysericola</name>
    <dbReference type="NCBI Taxonomy" id="70996"/>
    <lineage>
        <taxon>Bacteria</taxon>
        <taxon>Bacillati</taxon>
        <taxon>Chloroflexota</taxon>
        <taxon>Chloroflexia</taxon>
        <taxon>Herpetosiphonales</taxon>
        <taxon>Herpetosiphonaceae</taxon>
        <taxon>Herpetosiphon</taxon>
    </lineage>
</organism>
<dbReference type="RefSeq" id="WP_054535992.1">
    <property type="nucleotide sequence ID" value="NZ_LGKP01000026.1"/>
</dbReference>
<dbReference type="STRING" id="70996.SE18_18740"/>
<feature type="transmembrane region" description="Helical" evidence="1">
    <location>
        <begin position="128"/>
        <end position="150"/>
    </location>
</feature>
<dbReference type="PATRIC" id="fig|70996.4.peg.3016"/>
<feature type="transmembrane region" description="Helical" evidence="1">
    <location>
        <begin position="156"/>
        <end position="174"/>
    </location>
</feature>
<evidence type="ECO:0000256" key="1">
    <source>
        <dbReference type="SAM" id="Phobius"/>
    </source>
</evidence>
<keyword evidence="1" id="KW-1133">Transmembrane helix</keyword>
<accession>A0A0P6Y7Q8</accession>
<protein>
    <submittedName>
        <fullName evidence="2">Uncharacterized protein</fullName>
    </submittedName>
</protein>
<dbReference type="EMBL" id="LGKP01000026">
    <property type="protein sequence ID" value="KPL84916.1"/>
    <property type="molecule type" value="Genomic_DNA"/>
</dbReference>
<feature type="transmembrane region" description="Helical" evidence="1">
    <location>
        <begin position="64"/>
        <end position="84"/>
    </location>
</feature>
<feature type="transmembrane region" description="Helical" evidence="1">
    <location>
        <begin position="96"/>
        <end position="116"/>
    </location>
</feature>
<dbReference type="Proteomes" id="UP000050277">
    <property type="component" value="Unassembled WGS sequence"/>
</dbReference>
<keyword evidence="1" id="KW-0472">Membrane</keyword>
<sequence length="180" mass="20048">MQTLFQQLRQPKQSLAEQHNQPDQQWPYRAWLQHAGLAVGGSLIYGGSLQQAVPQWSRRGAARWLTLSAGAGWLVLGPALVFASRGKINSCIQACLVSMSYGETILLIGALLNYLLKTQAYAQQRNLLLVLIANISMASTLAEQLSVIKVARWQTWLLWMLLLNGTGASCFYRLRHLLAK</sequence>
<dbReference type="AlphaFoldDB" id="A0A0P6Y7Q8"/>
<proteinExistence type="predicted"/>
<gene>
    <name evidence="2" type="ORF">SE18_18740</name>
</gene>
<comment type="caution">
    <text evidence="2">The sequence shown here is derived from an EMBL/GenBank/DDBJ whole genome shotgun (WGS) entry which is preliminary data.</text>
</comment>